<evidence type="ECO:0000256" key="2">
    <source>
        <dbReference type="SAM" id="Phobius"/>
    </source>
</evidence>
<evidence type="ECO:0000313" key="4">
    <source>
        <dbReference type="EMBL" id="PIE35603.1"/>
    </source>
</evidence>
<proteinExistence type="predicted"/>
<protein>
    <recommendedName>
        <fullName evidence="3">DUF4350 domain-containing protein</fullName>
    </recommendedName>
</protein>
<reference evidence="4 5" key="1">
    <citation type="submission" date="2017-10" db="EMBL/GenBank/DDBJ databases">
        <title>Novel microbial diversity and functional potential in the marine mammal oral microbiome.</title>
        <authorList>
            <person name="Dudek N.K."/>
            <person name="Sun C.L."/>
            <person name="Burstein D."/>
            <person name="Kantor R.S."/>
            <person name="Aliaga Goltsman D.S."/>
            <person name="Bik E.M."/>
            <person name="Thomas B.C."/>
            <person name="Banfield J.F."/>
            <person name="Relman D.A."/>
        </authorList>
    </citation>
    <scope>NUCLEOTIDE SEQUENCE [LARGE SCALE GENOMIC DNA]</scope>
    <source>
        <strain evidence="4">DOLJORAL78_47_16</strain>
    </source>
</reference>
<keyword evidence="2" id="KW-0472">Membrane</keyword>
<accession>A0A2G6KIV6</accession>
<dbReference type="Proteomes" id="UP000230821">
    <property type="component" value="Unassembled WGS sequence"/>
</dbReference>
<feature type="domain" description="DUF4350" evidence="3">
    <location>
        <begin position="98"/>
        <end position="290"/>
    </location>
</feature>
<name>A0A2G6KIV6_9BACT</name>
<keyword evidence="2" id="KW-1133">Transmembrane helix</keyword>
<keyword evidence="2" id="KW-0812">Transmembrane</keyword>
<evidence type="ECO:0000259" key="3">
    <source>
        <dbReference type="Pfam" id="PF14258"/>
    </source>
</evidence>
<feature type="compositionally biased region" description="Basic and acidic residues" evidence="1">
    <location>
        <begin position="144"/>
        <end position="176"/>
    </location>
</feature>
<comment type="caution">
    <text evidence="4">The sequence shown here is derived from an EMBL/GenBank/DDBJ whole genome shotgun (WGS) entry which is preliminary data.</text>
</comment>
<sequence length="444" mass="50935">MRRERIWLFLLAIMMIGGFFYGIVRLFQFRYEVGDIYPPYSSLRADPLGTKALYKGIDSLPDCSCFRNYQPFTKRKDLTQITIFYLGLDPTGFLYGTDKESVEAAEEMIANGGRLVLSFFPVSKLNTFEKFGQNDTEDGQQSEYSHDESQQQKQEENRRSKNVEGDEREESEGKEPLEDEAIPLKLDERWGVKLDTAASSNDDENVDGVSLTAQLAIQHATSLPISLSWHTALYFIPQNNDWRVIYRRDNHPVLIERPYGKGSIMLSADSYFFSNEAMRTERHPELLAWIIGKHSQVMFDETHFGIMQSPGIVSLIRKYRLGGVVAGLFVLAGLFVWKNATSFVPRQDERTPGQSVEGKDMMSGLVNLLRSNISSKEIVPSCVTEWKKTFAHRQKNDPKTFEHIDTLLMEEKSRSFREQDPLRLYHAIRQILTEKSKRLGGDKP</sequence>
<feature type="transmembrane region" description="Helical" evidence="2">
    <location>
        <begin position="6"/>
        <end position="24"/>
    </location>
</feature>
<dbReference type="InterPro" id="IPR025646">
    <property type="entry name" value="DUF4350"/>
</dbReference>
<dbReference type="EMBL" id="PDSK01000039">
    <property type="protein sequence ID" value="PIE35603.1"/>
    <property type="molecule type" value="Genomic_DNA"/>
</dbReference>
<gene>
    <name evidence="4" type="ORF">CSA56_03735</name>
</gene>
<evidence type="ECO:0000313" key="5">
    <source>
        <dbReference type="Proteomes" id="UP000230821"/>
    </source>
</evidence>
<dbReference type="Pfam" id="PF14258">
    <property type="entry name" value="DUF4350"/>
    <property type="match status" value="1"/>
</dbReference>
<evidence type="ECO:0000256" key="1">
    <source>
        <dbReference type="SAM" id="MobiDB-lite"/>
    </source>
</evidence>
<organism evidence="4 5">
    <name type="scientific">candidate division KSB3 bacterium</name>
    <dbReference type="NCBI Taxonomy" id="2044937"/>
    <lineage>
        <taxon>Bacteria</taxon>
        <taxon>candidate division KSB3</taxon>
    </lineage>
</organism>
<dbReference type="AlphaFoldDB" id="A0A2G6KIV6"/>
<feature type="region of interest" description="Disordered" evidence="1">
    <location>
        <begin position="132"/>
        <end position="181"/>
    </location>
</feature>